<feature type="region of interest" description="Disordered" evidence="1">
    <location>
        <begin position="1"/>
        <end position="56"/>
    </location>
</feature>
<evidence type="ECO:0000313" key="2">
    <source>
        <dbReference type="EMBL" id="KNZ62761.1"/>
    </source>
</evidence>
<dbReference type="AlphaFoldDB" id="A0A0L6VPX1"/>
<name>A0A0L6VPX1_9BASI</name>
<protein>
    <submittedName>
        <fullName evidence="2">Uncharacterized protein</fullName>
    </submittedName>
</protein>
<feature type="region of interest" description="Disordered" evidence="1">
    <location>
        <begin position="212"/>
        <end position="306"/>
    </location>
</feature>
<proteinExistence type="predicted"/>
<reference evidence="2 3" key="1">
    <citation type="submission" date="2015-08" db="EMBL/GenBank/DDBJ databases">
        <title>Next Generation Sequencing and Analysis of the Genome of Puccinia sorghi L Schw, the Causal Agent of Maize Common Rust.</title>
        <authorList>
            <person name="Rochi L."/>
            <person name="Burguener G."/>
            <person name="Darino M."/>
            <person name="Turjanski A."/>
            <person name="Kreff E."/>
            <person name="Dieguez M.J."/>
            <person name="Sacco F."/>
        </authorList>
    </citation>
    <scope>NUCLEOTIDE SEQUENCE [LARGE SCALE GENOMIC DNA]</scope>
    <source>
        <strain evidence="2 3">RO10H11247</strain>
    </source>
</reference>
<dbReference type="Proteomes" id="UP000037035">
    <property type="component" value="Unassembled WGS sequence"/>
</dbReference>
<organism evidence="2 3">
    <name type="scientific">Puccinia sorghi</name>
    <dbReference type="NCBI Taxonomy" id="27349"/>
    <lineage>
        <taxon>Eukaryota</taxon>
        <taxon>Fungi</taxon>
        <taxon>Dikarya</taxon>
        <taxon>Basidiomycota</taxon>
        <taxon>Pucciniomycotina</taxon>
        <taxon>Pucciniomycetes</taxon>
        <taxon>Pucciniales</taxon>
        <taxon>Pucciniaceae</taxon>
        <taxon>Puccinia</taxon>
    </lineage>
</organism>
<feature type="compositionally biased region" description="Polar residues" evidence="1">
    <location>
        <begin position="1"/>
        <end position="13"/>
    </location>
</feature>
<sequence length="306" mass="33160">MPNQRSPGYNAQSPYERATGSYPFPTSSMGNQFGSYPQASNSQPRPPSATSRQLWCNSPGVSRQPFVGSSSPINNTPCDNCNYTYQCVRPTGSLGCHRCASLNLACNMIPDAQSSPRPSSSRDWPRVPNQNLTASGRPTGVPLVSESQFGNPPRRQPAFGMLSSADNTKAPRTLEPGGKRLLAKGCISNLDARLSRLENLLEEAIPDASHVLNPKKYSTEPRSSTSTDHRWASYPSQMSLAGGRSRRISQEPPLQLPEDPLLDGAMEDALLAGQPFPARSSHATSSGVPPQQQITTAKLFLESHRR</sequence>
<accession>A0A0L6VPX1</accession>
<feature type="compositionally biased region" description="Polar residues" evidence="1">
    <location>
        <begin position="24"/>
        <end position="56"/>
    </location>
</feature>
<keyword evidence="3" id="KW-1185">Reference proteome</keyword>
<feature type="compositionally biased region" description="Polar residues" evidence="1">
    <location>
        <begin position="281"/>
        <end position="296"/>
    </location>
</feature>
<dbReference type="OrthoDB" id="2506100at2759"/>
<feature type="region of interest" description="Disordered" evidence="1">
    <location>
        <begin position="112"/>
        <end position="152"/>
    </location>
</feature>
<dbReference type="EMBL" id="LAVV01002510">
    <property type="protein sequence ID" value="KNZ62761.1"/>
    <property type="molecule type" value="Genomic_DNA"/>
</dbReference>
<evidence type="ECO:0000313" key="3">
    <source>
        <dbReference type="Proteomes" id="UP000037035"/>
    </source>
</evidence>
<gene>
    <name evidence="2" type="ORF">VP01_1225g7</name>
</gene>
<dbReference type="VEuPathDB" id="FungiDB:VP01_1225g7"/>
<comment type="caution">
    <text evidence="2">The sequence shown here is derived from an EMBL/GenBank/DDBJ whole genome shotgun (WGS) entry which is preliminary data.</text>
</comment>
<feature type="compositionally biased region" description="Low complexity" evidence="1">
    <location>
        <begin position="250"/>
        <end position="263"/>
    </location>
</feature>
<evidence type="ECO:0000256" key="1">
    <source>
        <dbReference type="SAM" id="MobiDB-lite"/>
    </source>
</evidence>